<organism evidence="1 2">
    <name type="scientific">Lachnotalea glycerini</name>
    <dbReference type="NCBI Taxonomy" id="1763509"/>
    <lineage>
        <taxon>Bacteria</taxon>
        <taxon>Bacillati</taxon>
        <taxon>Bacillota</taxon>
        <taxon>Clostridia</taxon>
        <taxon>Lachnospirales</taxon>
        <taxon>Lachnospiraceae</taxon>
        <taxon>Lachnotalea</taxon>
    </lineage>
</organism>
<dbReference type="EMBL" id="QICS01000008">
    <property type="protein sequence ID" value="PXV88438.1"/>
    <property type="molecule type" value="Genomic_DNA"/>
</dbReference>
<gene>
    <name evidence="1" type="ORF">C8E03_108165</name>
</gene>
<accession>A0A318EMC2</accession>
<dbReference type="Proteomes" id="UP000247523">
    <property type="component" value="Unassembled WGS sequence"/>
</dbReference>
<sequence>MSNTKSSGIEDNIKDIVKSTVKNPNPVNMSIKETDSEKAKIKADLFNRLWNITSKRGVPKFESTEEAAFLIEEYFKDCAEANLRPTIRGLAASLGTVYSTLNDWENGARDGKLGNAYSALIKKAKQFIAEYDELLAVEGVDNPILYMFRAKNYYGMQDKQDITITPNNNLEAGHTPDEIAKQIESDIPIDME</sequence>
<comment type="caution">
    <text evidence="1">The sequence shown here is derived from an EMBL/GenBank/DDBJ whole genome shotgun (WGS) entry which is preliminary data.</text>
</comment>
<protein>
    <submittedName>
        <fullName evidence="1">DNA-packaging protein gp3</fullName>
    </submittedName>
</protein>
<dbReference type="Pfam" id="PF16677">
    <property type="entry name" value="GP3_package"/>
    <property type="match status" value="1"/>
</dbReference>
<reference evidence="1 2" key="1">
    <citation type="submission" date="2018-05" db="EMBL/GenBank/DDBJ databases">
        <title>Genomic Encyclopedia of Type Strains, Phase IV (KMG-IV): sequencing the most valuable type-strain genomes for metagenomic binning, comparative biology and taxonomic classification.</title>
        <authorList>
            <person name="Goeker M."/>
        </authorList>
    </citation>
    <scope>NUCLEOTIDE SEQUENCE [LARGE SCALE GENOMIC DNA]</scope>
    <source>
        <strain evidence="1 2">DSM 28816</strain>
    </source>
</reference>
<proteinExistence type="predicted"/>
<name>A0A318EMC2_9FIRM</name>
<evidence type="ECO:0000313" key="2">
    <source>
        <dbReference type="Proteomes" id="UP000247523"/>
    </source>
</evidence>
<dbReference type="AlphaFoldDB" id="A0A318EMC2"/>
<evidence type="ECO:0000313" key="1">
    <source>
        <dbReference type="EMBL" id="PXV88438.1"/>
    </source>
</evidence>
<dbReference type="Gene3D" id="1.10.132.80">
    <property type="match status" value="1"/>
</dbReference>
<dbReference type="InterPro" id="IPR032066">
    <property type="entry name" value="GP3_package"/>
</dbReference>
<dbReference type="RefSeq" id="WP_110291431.1">
    <property type="nucleotide sequence ID" value="NZ_QICS01000008.1"/>
</dbReference>